<dbReference type="AlphaFoldDB" id="A0A0F9UQD9"/>
<feature type="domain" description="HTH merR-type" evidence="4">
    <location>
        <begin position="20"/>
        <end position="89"/>
    </location>
</feature>
<dbReference type="CDD" id="cd01104">
    <property type="entry name" value="HTH_MlrA-CarA"/>
    <property type="match status" value="1"/>
</dbReference>
<dbReference type="GO" id="GO:0003700">
    <property type="term" value="F:DNA-binding transcription factor activity"/>
    <property type="evidence" value="ECO:0007669"/>
    <property type="project" value="InterPro"/>
</dbReference>
<organism evidence="5">
    <name type="scientific">marine sediment metagenome</name>
    <dbReference type="NCBI Taxonomy" id="412755"/>
    <lineage>
        <taxon>unclassified sequences</taxon>
        <taxon>metagenomes</taxon>
        <taxon>ecological metagenomes</taxon>
    </lineage>
</organism>
<dbReference type="SMART" id="SM00422">
    <property type="entry name" value="HTH_MERR"/>
    <property type="match status" value="1"/>
</dbReference>
<dbReference type="InterPro" id="IPR000551">
    <property type="entry name" value="MerR-type_HTH_dom"/>
</dbReference>
<evidence type="ECO:0000259" key="4">
    <source>
        <dbReference type="PROSITE" id="PS50937"/>
    </source>
</evidence>
<keyword evidence="2" id="KW-0238">DNA-binding</keyword>
<gene>
    <name evidence="5" type="ORF">LCGC14_0178820</name>
</gene>
<keyword evidence="3" id="KW-0804">Transcription</keyword>
<dbReference type="PANTHER" id="PTHR30204">
    <property type="entry name" value="REDOX-CYCLING DRUG-SENSING TRANSCRIPTIONAL ACTIVATOR SOXR"/>
    <property type="match status" value="1"/>
</dbReference>
<keyword evidence="1" id="KW-0805">Transcription regulation</keyword>
<accession>A0A0F9UQD9</accession>
<dbReference type="Pfam" id="PF13411">
    <property type="entry name" value="MerR_1"/>
    <property type="match status" value="1"/>
</dbReference>
<evidence type="ECO:0000256" key="3">
    <source>
        <dbReference type="ARBA" id="ARBA00023163"/>
    </source>
</evidence>
<dbReference type="PROSITE" id="PS50937">
    <property type="entry name" value="HTH_MERR_2"/>
    <property type="match status" value="1"/>
</dbReference>
<dbReference type="Gene3D" id="1.10.1660.10">
    <property type="match status" value="1"/>
</dbReference>
<name>A0A0F9UQD9_9ZZZZ</name>
<sequence length="320" mass="35648">MTNHSSTPFLSRTDLDAEDLYPIREVSRLTGVNPVTLRAWERRYGLLVPHRTESGHRLYSMADIDRVRAVTAWIERGVTVSKVATIIDREAVPQARSPGSDIHPDTTDSSDYQPWQNRLVEVVSQFDIRELERVYGQIFASFPLPVVFAEIVLPVWRRYREAHLGSDGSGHWTFLDTFLRGKIFQRLGYMRADVPLVLLINLPGPQEELESLVVALSIAAADADVAFVPQSFPLTEIAIMAERSRCAAVVLLSERTVDTDMLARHLPRLEQALECPLGIAGKICEIQTPQLEQAGLVCLGDATQALTARVRALLAGRLDA</sequence>
<evidence type="ECO:0000256" key="1">
    <source>
        <dbReference type="ARBA" id="ARBA00023015"/>
    </source>
</evidence>
<dbReference type="PANTHER" id="PTHR30204:SF67">
    <property type="entry name" value="HTH-TYPE TRANSCRIPTIONAL REGULATOR MLRA-RELATED"/>
    <property type="match status" value="1"/>
</dbReference>
<dbReference type="InterPro" id="IPR009061">
    <property type="entry name" value="DNA-bd_dom_put_sf"/>
</dbReference>
<proteinExistence type="predicted"/>
<evidence type="ECO:0000313" key="5">
    <source>
        <dbReference type="EMBL" id="KKN95355.1"/>
    </source>
</evidence>
<dbReference type="GO" id="GO:0003677">
    <property type="term" value="F:DNA binding"/>
    <property type="evidence" value="ECO:0007669"/>
    <property type="project" value="UniProtKB-KW"/>
</dbReference>
<evidence type="ECO:0000256" key="2">
    <source>
        <dbReference type="ARBA" id="ARBA00023125"/>
    </source>
</evidence>
<dbReference type="SUPFAM" id="SSF46955">
    <property type="entry name" value="Putative DNA-binding domain"/>
    <property type="match status" value="1"/>
</dbReference>
<protein>
    <recommendedName>
        <fullName evidence="4">HTH merR-type domain-containing protein</fullName>
    </recommendedName>
</protein>
<reference evidence="5" key="1">
    <citation type="journal article" date="2015" name="Nature">
        <title>Complex archaea that bridge the gap between prokaryotes and eukaryotes.</title>
        <authorList>
            <person name="Spang A."/>
            <person name="Saw J.H."/>
            <person name="Jorgensen S.L."/>
            <person name="Zaremba-Niedzwiedzka K."/>
            <person name="Martijn J."/>
            <person name="Lind A.E."/>
            <person name="van Eijk R."/>
            <person name="Schleper C."/>
            <person name="Guy L."/>
            <person name="Ettema T.J."/>
        </authorList>
    </citation>
    <scope>NUCLEOTIDE SEQUENCE</scope>
</reference>
<dbReference type="EMBL" id="LAZR01000071">
    <property type="protein sequence ID" value="KKN95355.1"/>
    <property type="molecule type" value="Genomic_DNA"/>
</dbReference>
<comment type="caution">
    <text evidence="5">The sequence shown here is derived from an EMBL/GenBank/DDBJ whole genome shotgun (WGS) entry which is preliminary data.</text>
</comment>
<dbReference type="InterPro" id="IPR047057">
    <property type="entry name" value="MerR_fam"/>
</dbReference>